<dbReference type="Gene3D" id="3.40.50.1820">
    <property type="entry name" value="alpha/beta hydrolase"/>
    <property type="match status" value="2"/>
</dbReference>
<dbReference type="EMBL" id="PKPP01001335">
    <property type="protein sequence ID" value="PWA83547.1"/>
    <property type="molecule type" value="Genomic_DNA"/>
</dbReference>
<dbReference type="InterPro" id="IPR001563">
    <property type="entry name" value="Peptidase_S10"/>
</dbReference>
<evidence type="ECO:0000256" key="2">
    <source>
        <dbReference type="SAM" id="Phobius"/>
    </source>
</evidence>
<keyword evidence="3" id="KW-0645">Protease</keyword>
<dbReference type="PANTHER" id="PTHR11802">
    <property type="entry name" value="SERINE PROTEASE FAMILY S10 SERINE CARBOXYPEPTIDASE"/>
    <property type="match status" value="1"/>
</dbReference>
<comment type="caution">
    <text evidence="3">The sequence shown here is derived from an EMBL/GenBank/DDBJ whole genome shotgun (WGS) entry which is preliminary data.</text>
</comment>
<protein>
    <submittedName>
        <fullName evidence="3">Peptidase S10, serine carboxypeptidase, Alpha/Beta hydrolase fold protein</fullName>
    </submittedName>
</protein>
<name>A0A2U1PCT7_ARTAN</name>
<dbReference type="PRINTS" id="PR00724">
    <property type="entry name" value="CRBOXYPTASEC"/>
</dbReference>
<keyword evidence="2" id="KW-1133">Transmembrane helix</keyword>
<sequence length="673" mass="76391">MNLQWLMDHPTFLSNPLYITGISYMGLIIPGVVSNVYHGNEQGARPKLNIKGFLIVNPRTDGFIDFNSRIEFAYRAALIEDEIYESAKKNCGGKYIYVDANNTLCLSSLKPINECINRVNIGHILEPVCDGKDPKAFCRESIYAYSNIWGNMESVRQALHIRKGTVENFQFRNASISAIFGKPDTIYYSYDIFSSLAHHKQLFSKKCHALIINGDQDMTFPYVGTQQWINSLNLRVESPWKPWFVRTQVAGLKGVDVKMLHFSQGKSIVKNLPGFAGDLPFTLETGYVGVGELEEVQLFYYFVESQRNPQKDPLLLYLTGGPGTSGILPFLYQIGPLKFEYTNATRSEVIKLELNPYSWTKMANVIFIDLPVGTGFSYAKTWESSRSSDSLVVTHAYDFIRKWLMDHPTFLSNPLYITGISYMGLIIPGVVSNVYHGNEQGARPKLNIKGFLIVNPRTDGFIDFNSRIEFAYRAALIEDEIYESAKENCGGKYIYVDANNTLCLSSLKHINEESIYAYSNIWGNMESVRQALHIRKGTVENFQFRNASISAIFGKPDTIYYSYDIFSSLAHHKQLFSKKCHALIINGDQDMTFPYVGTQQWINSLNLRVESPWKPWFVRTQVAGYEKTYSKAKYSLMYATIKGAGHSVAVYKPEESMVIVETWLASHTNSSRS</sequence>
<accession>A0A2U1PCT7</accession>
<keyword evidence="4" id="KW-1185">Reference proteome</keyword>
<dbReference type="AlphaFoldDB" id="A0A2U1PCT7"/>
<reference evidence="3 4" key="1">
    <citation type="journal article" date="2018" name="Mol. Plant">
        <title>The genome of Artemisia annua provides insight into the evolution of Asteraceae family and artemisinin biosynthesis.</title>
        <authorList>
            <person name="Shen Q."/>
            <person name="Zhang L."/>
            <person name="Liao Z."/>
            <person name="Wang S."/>
            <person name="Yan T."/>
            <person name="Shi P."/>
            <person name="Liu M."/>
            <person name="Fu X."/>
            <person name="Pan Q."/>
            <person name="Wang Y."/>
            <person name="Lv Z."/>
            <person name="Lu X."/>
            <person name="Zhang F."/>
            <person name="Jiang W."/>
            <person name="Ma Y."/>
            <person name="Chen M."/>
            <person name="Hao X."/>
            <person name="Li L."/>
            <person name="Tang Y."/>
            <person name="Lv G."/>
            <person name="Zhou Y."/>
            <person name="Sun X."/>
            <person name="Brodelius P.E."/>
            <person name="Rose J.K.C."/>
            <person name="Tang K."/>
        </authorList>
    </citation>
    <scope>NUCLEOTIDE SEQUENCE [LARGE SCALE GENOMIC DNA]</scope>
    <source>
        <strain evidence="4">cv. Huhao1</strain>
        <tissue evidence="3">Leaf</tissue>
    </source>
</reference>
<dbReference type="Pfam" id="PF00450">
    <property type="entry name" value="Peptidase_S10"/>
    <property type="match status" value="3"/>
</dbReference>
<feature type="transmembrane region" description="Helical" evidence="2">
    <location>
        <begin position="415"/>
        <end position="435"/>
    </location>
</feature>
<dbReference type="GO" id="GO:0004185">
    <property type="term" value="F:serine-type carboxypeptidase activity"/>
    <property type="evidence" value="ECO:0007669"/>
    <property type="project" value="InterPro"/>
</dbReference>
<dbReference type="GO" id="GO:0016747">
    <property type="term" value="F:acyltransferase activity, transferring groups other than amino-acyl groups"/>
    <property type="evidence" value="ECO:0007669"/>
    <property type="project" value="TreeGrafter"/>
</dbReference>
<keyword evidence="2" id="KW-0812">Transmembrane</keyword>
<gene>
    <name evidence="3" type="ORF">CTI12_AA167660</name>
</gene>
<feature type="transmembrane region" description="Helical" evidence="2">
    <location>
        <begin position="17"/>
        <end position="37"/>
    </location>
</feature>
<dbReference type="Gene3D" id="3.40.50.12670">
    <property type="match status" value="1"/>
</dbReference>
<keyword evidence="3" id="KW-0121">Carboxypeptidase</keyword>
<dbReference type="FunFam" id="3.40.50.1820:FF:000072">
    <property type="entry name" value="Serine carboxypeptidase-like 19"/>
    <property type="match status" value="1"/>
</dbReference>
<evidence type="ECO:0000256" key="1">
    <source>
        <dbReference type="ARBA" id="ARBA00009431"/>
    </source>
</evidence>
<dbReference type="OrthoDB" id="443318at2759"/>
<evidence type="ECO:0000313" key="3">
    <source>
        <dbReference type="EMBL" id="PWA83547.1"/>
    </source>
</evidence>
<comment type="similarity">
    <text evidence="1">Belongs to the peptidase S10 family.</text>
</comment>
<organism evidence="3 4">
    <name type="scientific">Artemisia annua</name>
    <name type="common">Sweet wormwood</name>
    <dbReference type="NCBI Taxonomy" id="35608"/>
    <lineage>
        <taxon>Eukaryota</taxon>
        <taxon>Viridiplantae</taxon>
        <taxon>Streptophyta</taxon>
        <taxon>Embryophyta</taxon>
        <taxon>Tracheophyta</taxon>
        <taxon>Spermatophyta</taxon>
        <taxon>Magnoliopsida</taxon>
        <taxon>eudicotyledons</taxon>
        <taxon>Gunneridae</taxon>
        <taxon>Pentapetalae</taxon>
        <taxon>asterids</taxon>
        <taxon>campanulids</taxon>
        <taxon>Asterales</taxon>
        <taxon>Asteraceae</taxon>
        <taxon>Asteroideae</taxon>
        <taxon>Anthemideae</taxon>
        <taxon>Artemisiinae</taxon>
        <taxon>Artemisia</taxon>
    </lineage>
</organism>
<dbReference type="SUPFAM" id="SSF53474">
    <property type="entry name" value="alpha/beta-Hydrolases"/>
    <property type="match status" value="2"/>
</dbReference>
<proteinExistence type="inferred from homology"/>
<keyword evidence="2" id="KW-0472">Membrane</keyword>
<feature type="transmembrane region" description="Helical" evidence="2">
    <location>
        <begin position="314"/>
        <end position="332"/>
    </location>
</feature>
<dbReference type="GO" id="GO:0019748">
    <property type="term" value="P:secondary metabolic process"/>
    <property type="evidence" value="ECO:0007669"/>
    <property type="project" value="TreeGrafter"/>
</dbReference>
<dbReference type="InterPro" id="IPR029058">
    <property type="entry name" value="AB_hydrolase_fold"/>
</dbReference>
<dbReference type="PANTHER" id="PTHR11802:SF456">
    <property type="entry name" value="PEPTIDASE S10, SERINE CARBOXYPEPTIDASE, ALPHA_BETA HYDROLASE"/>
    <property type="match status" value="1"/>
</dbReference>
<evidence type="ECO:0000313" key="4">
    <source>
        <dbReference type="Proteomes" id="UP000245207"/>
    </source>
</evidence>
<keyword evidence="3" id="KW-0378">Hydrolase</keyword>
<dbReference type="Proteomes" id="UP000245207">
    <property type="component" value="Unassembled WGS sequence"/>
</dbReference>
<dbReference type="GO" id="GO:0006508">
    <property type="term" value="P:proteolysis"/>
    <property type="evidence" value="ECO:0007669"/>
    <property type="project" value="InterPro"/>
</dbReference>